<dbReference type="KEGG" id="mis:MICPUN_61898"/>
<dbReference type="InterPro" id="IPR002893">
    <property type="entry name" value="Znf_MYND"/>
</dbReference>
<keyword evidence="1" id="KW-0479">Metal-binding</keyword>
<proteinExistence type="predicted"/>
<evidence type="ECO:0000259" key="6">
    <source>
        <dbReference type="PROSITE" id="PS50865"/>
    </source>
</evidence>
<keyword evidence="2 4" id="KW-0863">Zinc-finger</keyword>
<accession>C1FGZ2</accession>
<dbReference type="GeneID" id="8246755"/>
<evidence type="ECO:0000313" key="7">
    <source>
        <dbReference type="EMBL" id="ACO70005.1"/>
    </source>
</evidence>
<evidence type="ECO:0000313" key="8">
    <source>
        <dbReference type="Proteomes" id="UP000002009"/>
    </source>
</evidence>
<sequence>MTARLATDRCYVPSRDAAFHPNLTRVLHLKVKGRPTTATHDLGAYTYECRHFVDREYLCSVPGGVDLLEGIAPSEPPCRRVEMVGAAPAEVLGMLPDKLPCTLWTPAGAGARRKLCLDLAGVLVVESLPVPLHVSLKSLMESCGDDETLASHLCVAAQGDPVENRFGRAAFPERYRDHDFWLDRDPKTDPKSNLTREQVIRAESALMAARGRDGVAYASCAMCQLMGSEEDGVFLKRCAGCDVTHYCSRQCQHAHWGTHKASCVKSRGARGVDVERRGGDEPWRADGIRSLEGSVRSLGLTESRADMGMLAADMPDTPQRRSIDGDSNFSNEDGGSPTFGTCKPHAL</sequence>
<dbReference type="RefSeq" id="XP_002508747.1">
    <property type="nucleotide sequence ID" value="XM_002508701.1"/>
</dbReference>
<dbReference type="PROSITE" id="PS50865">
    <property type="entry name" value="ZF_MYND_2"/>
    <property type="match status" value="1"/>
</dbReference>
<evidence type="ECO:0000256" key="5">
    <source>
        <dbReference type="SAM" id="MobiDB-lite"/>
    </source>
</evidence>
<dbReference type="EMBL" id="CP001576">
    <property type="protein sequence ID" value="ACO70005.1"/>
    <property type="molecule type" value="Genomic_DNA"/>
</dbReference>
<feature type="domain" description="MYND-type" evidence="6">
    <location>
        <begin position="220"/>
        <end position="263"/>
    </location>
</feature>
<dbReference type="OrthoDB" id="537437at2759"/>
<evidence type="ECO:0000256" key="3">
    <source>
        <dbReference type="ARBA" id="ARBA00022833"/>
    </source>
</evidence>
<dbReference type="PROSITE" id="PS01360">
    <property type="entry name" value="ZF_MYND_1"/>
    <property type="match status" value="1"/>
</dbReference>
<feature type="region of interest" description="Disordered" evidence="5">
    <location>
        <begin position="312"/>
        <end position="347"/>
    </location>
</feature>
<keyword evidence="3" id="KW-0862">Zinc</keyword>
<evidence type="ECO:0000256" key="1">
    <source>
        <dbReference type="ARBA" id="ARBA00022723"/>
    </source>
</evidence>
<keyword evidence="8" id="KW-1185">Reference proteome</keyword>
<dbReference type="Proteomes" id="UP000002009">
    <property type="component" value="Chromosome 10"/>
</dbReference>
<protein>
    <recommendedName>
        <fullName evidence="6">MYND-type domain-containing protein</fullName>
    </recommendedName>
</protein>
<dbReference type="SUPFAM" id="SSF144232">
    <property type="entry name" value="HIT/MYND zinc finger-like"/>
    <property type="match status" value="1"/>
</dbReference>
<name>C1FGZ2_MICCC</name>
<reference evidence="7 8" key="1">
    <citation type="journal article" date="2009" name="Science">
        <title>Green evolution and dynamic adaptations revealed by genomes of the marine picoeukaryotes Micromonas.</title>
        <authorList>
            <person name="Worden A.Z."/>
            <person name="Lee J.H."/>
            <person name="Mock T."/>
            <person name="Rouze P."/>
            <person name="Simmons M.P."/>
            <person name="Aerts A.L."/>
            <person name="Allen A.E."/>
            <person name="Cuvelier M.L."/>
            <person name="Derelle E."/>
            <person name="Everett M.V."/>
            <person name="Foulon E."/>
            <person name="Grimwood J."/>
            <person name="Gundlach H."/>
            <person name="Henrissat B."/>
            <person name="Napoli C."/>
            <person name="McDonald S.M."/>
            <person name="Parker M.S."/>
            <person name="Rombauts S."/>
            <person name="Salamov A."/>
            <person name="Von Dassow P."/>
            <person name="Badger J.H."/>
            <person name="Coutinho P.M."/>
            <person name="Demir E."/>
            <person name="Dubchak I."/>
            <person name="Gentemann C."/>
            <person name="Eikrem W."/>
            <person name="Gready J.E."/>
            <person name="John U."/>
            <person name="Lanier W."/>
            <person name="Lindquist E.A."/>
            <person name="Lucas S."/>
            <person name="Mayer K.F."/>
            <person name="Moreau H."/>
            <person name="Not F."/>
            <person name="Otillar R."/>
            <person name="Panaud O."/>
            <person name="Pangilinan J."/>
            <person name="Paulsen I."/>
            <person name="Piegu B."/>
            <person name="Poliakov A."/>
            <person name="Robbens S."/>
            <person name="Schmutz J."/>
            <person name="Toulza E."/>
            <person name="Wyss T."/>
            <person name="Zelensky A."/>
            <person name="Zhou K."/>
            <person name="Armbrust E.V."/>
            <person name="Bhattacharya D."/>
            <person name="Goodenough U.W."/>
            <person name="Van de Peer Y."/>
            <person name="Grigoriev I.V."/>
        </authorList>
    </citation>
    <scope>NUCLEOTIDE SEQUENCE [LARGE SCALE GENOMIC DNA]</scope>
    <source>
        <strain evidence="8">RCC299 / NOUM17</strain>
    </source>
</reference>
<evidence type="ECO:0000256" key="2">
    <source>
        <dbReference type="ARBA" id="ARBA00022771"/>
    </source>
</evidence>
<dbReference type="InParanoid" id="C1FGZ2"/>
<evidence type="ECO:0000256" key="4">
    <source>
        <dbReference type="PROSITE-ProRule" id="PRU00134"/>
    </source>
</evidence>
<gene>
    <name evidence="7" type="ORF">MICPUN_61898</name>
</gene>
<dbReference type="AlphaFoldDB" id="C1FGZ2"/>
<dbReference type="Pfam" id="PF01753">
    <property type="entry name" value="zf-MYND"/>
    <property type="match status" value="1"/>
</dbReference>
<organism evidence="7 8">
    <name type="scientific">Micromonas commoda (strain RCC299 / NOUM17 / CCMP2709)</name>
    <name type="common">Picoplanktonic green alga</name>
    <dbReference type="NCBI Taxonomy" id="296587"/>
    <lineage>
        <taxon>Eukaryota</taxon>
        <taxon>Viridiplantae</taxon>
        <taxon>Chlorophyta</taxon>
        <taxon>Mamiellophyceae</taxon>
        <taxon>Mamiellales</taxon>
        <taxon>Mamiellaceae</taxon>
        <taxon>Micromonas</taxon>
    </lineage>
</organism>
<dbReference type="Gene3D" id="6.10.140.2220">
    <property type="match status" value="1"/>
</dbReference>
<dbReference type="GO" id="GO:0008270">
    <property type="term" value="F:zinc ion binding"/>
    <property type="evidence" value="ECO:0007669"/>
    <property type="project" value="UniProtKB-KW"/>
</dbReference>